<feature type="compositionally biased region" description="Basic and acidic residues" evidence="4">
    <location>
        <begin position="214"/>
        <end position="223"/>
    </location>
</feature>
<proteinExistence type="inferred from homology"/>
<dbReference type="GO" id="GO:0006364">
    <property type="term" value="P:rRNA processing"/>
    <property type="evidence" value="ECO:0007669"/>
    <property type="project" value="TreeGrafter"/>
</dbReference>
<dbReference type="GO" id="GO:0000492">
    <property type="term" value="P:box C/D snoRNP assembly"/>
    <property type="evidence" value="ECO:0007669"/>
    <property type="project" value="TreeGrafter"/>
</dbReference>
<accession>A0AAJ7FH51</accession>
<dbReference type="Proteomes" id="UP000694920">
    <property type="component" value="Unplaced"/>
</dbReference>
<feature type="region of interest" description="Disordered" evidence="4">
    <location>
        <begin position="204"/>
        <end position="223"/>
    </location>
</feature>
<dbReference type="CTD" id="55011"/>
<dbReference type="RefSeq" id="XP_015591579.1">
    <property type="nucleotide sequence ID" value="XM_015736093.2"/>
</dbReference>
<name>A0AAJ7FH51_CEPCN</name>
<dbReference type="InterPro" id="IPR050734">
    <property type="entry name" value="PIH1/Kintoun_subfamily"/>
</dbReference>
<reference evidence="8 9" key="1">
    <citation type="submission" date="2025-04" db="UniProtKB">
        <authorList>
            <consortium name="RefSeq"/>
        </authorList>
    </citation>
    <scope>IDENTIFICATION</scope>
</reference>
<evidence type="ECO:0000256" key="3">
    <source>
        <dbReference type="ARBA" id="ARBA00046233"/>
    </source>
</evidence>
<organism evidence="7 9">
    <name type="scientific">Cephus cinctus</name>
    <name type="common">Wheat stem sawfly</name>
    <dbReference type="NCBI Taxonomy" id="211228"/>
    <lineage>
        <taxon>Eukaryota</taxon>
        <taxon>Metazoa</taxon>
        <taxon>Ecdysozoa</taxon>
        <taxon>Arthropoda</taxon>
        <taxon>Hexapoda</taxon>
        <taxon>Insecta</taxon>
        <taxon>Pterygota</taxon>
        <taxon>Neoptera</taxon>
        <taxon>Endopterygota</taxon>
        <taxon>Hymenoptera</taxon>
        <taxon>Cephoidea</taxon>
        <taxon>Cephidae</taxon>
        <taxon>Cephus</taxon>
    </lineage>
</organism>
<comment type="similarity">
    <text evidence="1">Belongs to the PIH1 family.</text>
</comment>
<dbReference type="PANTHER" id="PTHR22997:SF0">
    <property type="entry name" value="PIH1 DOMAIN-CONTAINING PROTEIN 1"/>
    <property type="match status" value="1"/>
</dbReference>
<dbReference type="GO" id="GO:1990904">
    <property type="term" value="C:ribonucleoprotein complex"/>
    <property type="evidence" value="ECO:0007669"/>
    <property type="project" value="TreeGrafter"/>
</dbReference>
<dbReference type="InterPro" id="IPR041442">
    <property type="entry name" value="PIH1D1/2/3_CS-like"/>
</dbReference>
<dbReference type="InterPro" id="IPR012981">
    <property type="entry name" value="PIH1_N"/>
</dbReference>
<feature type="domain" description="PIH1 N-terminal" evidence="5">
    <location>
        <begin position="25"/>
        <end position="186"/>
    </location>
</feature>
<dbReference type="KEGG" id="ccin:107266028"/>
<dbReference type="GeneID" id="107266028"/>
<evidence type="ECO:0000313" key="8">
    <source>
        <dbReference type="RefSeq" id="XP_015591579.1"/>
    </source>
</evidence>
<dbReference type="RefSeq" id="XP_015591580.1">
    <property type="nucleotide sequence ID" value="XM_015736094.2"/>
</dbReference>
<comment type="function">
    <text evidence="3">Involved in the assembly of C/D box small nucleolar ribonucleoprotein (snoRNP) particles. Recruits the SWI/SNF complex to the core promoter of rRNA genes and enhances pre-rRNA transcription. Mediates interaction of TELO2 with the R2TP complex which is necessary for the stability of MTOR and SMG1. Positively regulates the assembly and activity of the mTORC1 complex.</text>
</comment>
<feature type="domain" description="PIH1D1/2/3 CS-like" evidence="6">
    <location>
        <begin position="238"/>
        <end position="310"/>
    </location>
</feature>
<evidence type="ECO:0000256" key="1">
    <source>
        <dbReference type="ARBA" id="ARBA00008511"/>
    </source>
</evidence>
<evidence type="ECO:0000256" key="4">
    <source>
        <dbReference type="SAM" id="MobiDB-lite"/>
    </source>
</evidence>
<feature type="compositionally biased region" description="Polar residues" evidence="4">
    <location>
        <begin position="204"/>
        <end position="213"/>
    </location>
</feature>
<dbReference type="Pfam" id="PF18201">
    <property type="entry name" value="PIH1_CS"/>
    <property type="match status" value="1"/>
</dbReference>
<dbReference type="Pfam" id="PF08190">
    <property type="entry name" value="PIH1"/>
    <property type="match status" value="1"/>
</dbReference>
<sequence length="313" mass="35371">MANNILLDIDESIINQNLLLTESKVEDEFTEMLKTMNKPERPSVVIKPIPGACVKTKTSSGEKIFLNICQTTEIPPPDDISETKLIELMEDENPSYCIPMSIGQEKTEVDKSGAPCLAYDIAINTTYFEKSEKSRLFWSFTIAVIIQGVSQKFDKDIELKNYTVLKNRKVLGRLQDHRIEKREVKKAMRAPLIEELPSINSTSVSQTKISTSKPIEESRESKSRVTPTPDYIILREPKEGKPKRLIGKFKIKSLISADDIAVDVGEDRIMVEARKIGYLIDIFVPYSIEQEKVSAILDKDVGILQLNMPVAHE</sequence>
<dbReference type="GO" id="GO:0097255">
    <property type="term" value="C:R2TP complex"/>
    <property type="evidence" value="ECO:0007669"/>
    <property type="project" value="TreeGrafter"/>
</dbReference>
<evidence type="ECO:0000313" key="9">
    <source>
        <dbReference type="RefSeq" id="XP_015591580.1"/>
    </source>
</evidence>
<gene>
    <name evidence="8 9" type="primary">LOC107266028</name>
</gene>
<keyword evidence="7" id="KW-1185">Reference proteome</keyword>
<dbReference type="PANTHER" id="PTHR22997">
    <property type="entry name" value="PIH1 DOMAIN-CONTAINING PROTEIN 1"/>
    <property type="match status" value="1"/>
</dbReference>
<evidence type="ECO:0000259" key="5">
    <source>
        <dbReference type="Pfam" id="PF08190"/>
    </source>
</evidence>
<evidence type="ECO:0000313" key="7">
    <source>
        <dbReference type="Proteomes" id="UP000694920"/>
    </source>
</evidence>
<evidence type="ECO:0000256" key="2">
    <source>
        <dbReference type="ARBA" id="ARBA00040540"/>
    </source>
</evidence>
<protein>
    <recommendedName>
        <fullName evidence="2">PIH1 domain-containing protein 1</fullName>
    </recommendedName>
</protein>
<dbReference type="AlphaFoldDB" id="A0AAJ7FH51"/>
<evidence type="ECO:0000259" key="6">
    <source>
        <dbReference type="Pfam" id="PF18201"/>
    </source>
</evidence>
<dbReference type="GO" id="GO:0005737">
    <property type="term" value="C:cytoplasm"/>
    <property type="evidence" value="ECO:0007669"/>
    <property type="project" value="TreeGrafter"/>
</dbReference>